<dbReference type="Gene3D" id="3.40.50.1000">
    <property type="entry name" value="HAD superfamily/HAD-like"/>
    <property type="match status" value="1"/>
</dbReference>
<dbReference type="PROSITE" id="PS50969">
    <property type="entry name" value="FCP1"/>
    <property type="match status" value="1"/>
</dbReference>
<dbReference type="InterPro" id="IPR004274">
    <property type="entry name" value="FCP1_dom"/>
</dbReference>
<dbReference type="CDD" id="cd07521">
    <property type="entry name" value="HAD_FCP1-like"/>
    <property type="match status" value="1"/>
</dbReference>
<reference evidence="17" key="2">
    <citation type="submission" date="2014-07" db="EMBL/GenBank/DDBJ databases">
        <authorList>
            <person name="Hull J."/>
        </authorList>
    </citation>
    <scope>NUCLEOTIDE SEQUENCE</scope>
</reference>
<feature type="domain" description="FCP1 homology" evidence="16">
    <location>
        <begin position="173"/>
        <end position="317"/>
    </location>
</feature>
<evidence type="ECO:0000256" key="13">
    <source>
        <dbReference type="ARBA" id="ARBA00061911"/>
    </source>
</evidence>
<evidence type="ECO:0000256" key="4">
    <source>
        <dbReference type="ARBA" id="ARBA00022448"/>
    </source>
</evidence>
<evidence type="ECO:0000256" key="11">
    <source>
        <dbReference type="ARBA" id="ARBA00023128"/>
    </source>
</evidence>
<evidence type="ECO:0000256" key="15">
    <source>
        <dbReference type="SAM" id="MobiDB-lite"/>
    </source>
</evidence>
<evidence type="ECO:0000256" key="3">
    <source>
        <dbReference type="ARBA" id="ARBA00006344"/>
    </source>
</evidence>
<evidence type="ECO:0000259" key="16">
    <source>
        <dbReference type="PROSITE" id="PS50969"/>
    </source>
</evidence>
<dbReference type="SUPFAM" id="SSF56784">
    <property type="entry name" value="HAD-like"/>
    <property type="match status" value="1"/>
</dbReference>
<dbReference type="SMART" id="SM00577">
    <property type="entry name" value="CPDc"/>
    <property type="match status" value="1"/>
</dbReference>
<evidence type="ECO:0000256" key="7">
    <source>
        <dbReference type="ARBA" id="ARBA00022927"/>
    </source>
</evidence>
<evidence type="ECO:0000256" key="6">
    <source>
        <dbReference type="ARBA" id="ARBA00022792"/>
    </source>
</evidence>
<evidence type="ECO:0000256" key="5">
    <source>
        <dbReference type="ARBA" id="ARBA00022692"/>
    </source>
</evidence>
<keyword evidence="10 14" id="KW-0811">Translocation</keyword>
<dbReference type="InterPro" id="IPR050365">
    <property type="entry name" value="TIM50"/>
</dbReference>
<protein>
    <recommendedName>
        <fullName evidence="14">Mitochondrial import inner membrane translocase subunit TIM50</fullName>
    </recommendedName>
</protein>
<gene>
    <name evidence="17" type="primary">ttm50</name>
    <name evidence="17" type="ORF">CM83_61465</name>
</gene>
<comment type="similarity">
    <text evidence="3 14">Belongs to the TIM50 family.</text>
</comment>
<feature type="region of interest" description="Disordered" evidence="15">
    <location>
        <begin position="356"/>
        <end position="381"/>
    </location>
</feature>
<keyword evidence="11 14" id="KW-0496">Mitochondrion</keyword>
<feature type="transmembrane region" description="Helical" evidence="14">
    <location>
        <begin position="96"/>
        <end position="117"/>
    </location>
</feature>
<comment type="function">
    <text evidence="1 14">Essential component of the TIM23 complex, a complex that mediates the translocation of transit peptide-containing proteins across the mitochondrial inner membrane.</text>
</comment>
<keyword evidence="12 14" id="KW-0472">Membrane</keyword>
<dbReference type="InterPro" id="IPR036412">
    <property type="entry name" value="HAD-like_sf"/>
</dbReference>
<dbReference type="Pfam" id="PF03031">
    <property type="entry name" value="NIF"/>
    <property type="match status" value="1"/>
</dbReference>
<evidence type="ECO:0000313" key="17">
    <source>
        <dbReference type="EMBL" id="JAG18031.1"/>
    </source>
</evidence>
<evidence type="ECO:0000256" key="14">
    <source>
        <dbReference type="RuleBase" id="RU365079"/>
    </source>
</evidence>
<keyword evidence="9 14" id="KW-1133">Transmembrane helix</keyword>
<accession>A0A0A9XEF3</accession>
<reference evidence="17" key="1">
    <citation type="journal article" date="2014" name="PLoS ONE">
        <title>Transcriptome-Based Identification of ABC Transporters in the Western Tarnished Plant Bug Lygus hesperus.</title>
        <authorList>
            <person name="Hull J.J."/>
            <person name="Chaney K."/>
            <person name="Geib S.M."/>
            <person name="Fabrick J.A."/>
            <person name="Brent C.S."/>
            <person name="Walsh D."/>
            <person name="Lavine L.C."/>
        </authorList>
    </citation>
    <scope>NUCLEOTIDE SEQUENCE</scope>
</reference>
<feature type="compositionally biased region" description="Low complexity" evidence="15">
    <location>
        <begin position="70"/>
        <end position="79"/>
    </location>
</feature>
<sequence>MMAGNGFIFLRSALRCCIVSPGFVAPNVYKASYSTYRQCGFVGSVSKKFMSTENRTGAFSYVKQSAPTDSGSESSQGGNEQDDKEARDESWRKMKWSLIAVFGSLGITGGLVGWTLGRPMFDAEGKPIPDEFSHLPTIQQFFKRMIRELEYYTKMIKEPSRDKLLPDPLTYPYIQPPYTLVLELTDLLVHPEWTYQTGWRFKKRPGVDKFLEQVGPPNFEVVIYTAEQGMTVFPILDSLDPNGYIMYRLVRDATDFIDGHHVKNLDCLNRDLKKVIVVDWNDNSVKLHRNNTFLLSRWKGNDDDTTLVDLAAFLRTIASNDVEDVRDVLSYYRQFDDPIEAFRTNQRRLLEQMEERERMAKQKKENPSLASRWPGSPMFKR</sequence>
<evidence type="ECO:0000256" key="12">
    <source>
        <dbReference type="ARBA" id="ARBA00023136"/>
    </source>
</evidence>
<name>A0A0A9XEF3_LYGHE</name>
<dbReference type="FunFam" id="3.40.50.1000:FF:000019">
    <property type="entry name" value="Mitochondrial import inner membrane translocase subunit TIM50"/>
    <property type="match status" value="1"/>
</dbReference>
<evidence type="ECO:0000256" key="8">
    <source>
        <dbReference type="ARBA" id="ARBA00022946"/>
    </source>
</evidence>
<keyword evidence="8 14" id="KW-0809">Transit peptide</keyword>
<keyword evidence="7 14" id="KW-0653">Protein transport</keyword>
<dbReference type="PANTHER" id="PTHR12210">
    <property type="entry name" value="DULLARD PROTEIN PHOSPHATASE"/>
    <property type="match status" value="1"/>
</dbReference>
<keyword evidence="5 14" id="KW-0812">Transmembrane</keyword>
<keyword evidence="6" id="KW-0999">Mitochondrion inner membrane</keyword>
<evidence type="ECO:0000256" key="10">
    <source>
        <dbReference type="ARBA" id="ARBA00023010"/>
    </source>
</evidence>
<feature type="region of interest" description="Disordered" evidence="15">
    <location>
        <begin position="63"/>
        <end position="87"/>
    </location>
</feature>
<feature type="compositionally biased region" description="Basic and acidic residues" evidence="15">
    <location>
        <begin position="356"/>
        <end position="366"/>
    </location>
</feature>
<dbReference type="GO" id="GO:0015031">
    <property type="term" value="P:protein transport"/>
    <property type="evidence" value="ECO:0007669"/>
    <property type="project" value="UniProtKB-KW"/>
</dbReference>
<keyword evidence="4 14" id="KW-0813">Transport</keyword>
<evidence type="ECO:0000256" key="9">
    <source>
        <dbReference type="ARBA" id="ARBA00022989"/>
    </source>
</evidence>
<comment type="subunit">
    <text evidence="13">Component of the TIM23 complex at least composed of Tim23, Tim17 (Tim17a1, Tim17a2 or Tim17b1) and a Tim50.</text>
</comment>
<evidence type="ECO:0000256" key="1">
    <source>
        <dbReference type="ARBA" id="ARBA00002959"/>
    </source>
</evidence>
<dbReference type="EMBL" id="GBHO01025573">
    <property type="protein sequence ID" value="JAG18031.1"/>
    <property type="molecule type" value="Transcribed_RNA"/>
</dbReference>
<dbReference type="InterPro" id="IPR023214">
    <property type="entry name" value="HAD_sf"/>
</dbReference>
<proteinExistence type="inferred from homology"/>
<evidence type="ECO:0000256" key="2">
    <source>
        <dbReference type="ARBA" id="ARBA00004434"/>
    </source>
</evidence>
<dbReference type="AlphaFoldDB" id="A0A0A9XEF3"/>
<organism evidence="17">
    <name type="scientific">Lygus hesperus</name>
    <name type="common">Western plant bug</name>
    <dbReference type="NCBI Taxonomy" id="30085"/>
    <lineage>
        <taxon>Eukaryota</taxon>
        <taxon>Metazoa</taxon>
        <taxon>Ecdysozoa</taxon>
        <taxon>Arthropoda</taxon>
        <taxon>Hexapoda</taxon>
        <taxon>Insecta</taxon>
        <taxon>Pterygota</taxon>
        <taxon>Neoptera</taxon>
        <taxon>Paraneoptera</taxon>
        <taxon>Hemiptera</taxon>
        <taxon>Heteroptera</taxon>
        <taxon>Panheteroptera</taxon>
        <taxon>Cimicomorpha</taxon>
        <taxon>Miridae</taxon>
        <taxon>Mirini</taxon>
        <taxon>Lygus</taxon>
    </lineage>
</organism>
<dbReference type="GO" id="GO:0005744">
    <property type="term" value="C:TIM23 mitochondrial import inner membrane translocase complex"/>
    <property type="evidence" value="ECO:0007669"/>
    <property type="project" value="UniProtKB-UniRule"/>
</dbReference>
<comment type="subcellular location">
    <subcellularLocation>
        <location evidence="2 14">Mitochondrion inner membrane</location>
        <topology evidence="2 14">Single-pass membrane protein</topology>
    </subcellularLocation>
</comment>